<organism evidence="1 2">
    <name type="scientific">Sphaerobolus stellatus (strain SS14)</name>
    <dbReference type="NCBI Taxonomy" id="990650"/>
    <lineage>
        <taxon>Eukaryota</taxon>
        <taxon>Fungi</taxon>
        <taxon>Dikarya</taxon>
        <taxon>Basidiomycota</taxon>
        <taxon>Agaricomycotina</taxon>
        <taxon>Agaricomycetes</taxon>
        <taxon>Phallomycetidae</taxon>
        <taxon>Geastrales</taxon>
        <taxon>Sphaerobolaceae</taxon>
        <taxon>Sphaerobolus</taxon>
    </lineage>
</organism>
<reference evidence="1 2" key="1">
    <citation type="submission" date="2014-06" db="EMBL/GenBank/DDBJ databases">
        <title>Evolutionary Origins and Diversification of the Mycorrhizal Mutualists.</title>
        <authorList>
            <consortium name="DOE Joint Genome Institute"/>
            <consortium name="Mycorrhizal Genomics Consortium"/>
            <person name="Kohler A."/>
            <person name="Kuo A."/>
            <person name="Nagy L.G."/>
            <person name="Floudas D."/>
            <person name="Copeland A."/>
            <person name="Barry K.W."/>
            <person name="Cichocki N."/>
            <person name="Veneault-Fourrey C."/>
            <person name="LaButti K."/>
            <person name="Lindquist E.A."/>
            <person name="Lipzen A."/>
            <person name="Lundell T."/>
            <person name="Morin E."/>
            <person name="Murat C."/>
            <person name="Riley R."/>
            <person name="Ohm R."/>
            <person name="Sun H."/>
            <person name="Tunlid A."/>
            <person name="Henrissat B."/>
            <person name="Grigoriev I.V."/>
            <person name="Hibbett D.S."/>
            <person name="Martin F."/>
        </authorList>
    </citation>
    <scope>NUCLEOTIDE SEQUENCE [LARGE SCALE GENOMIC DNA]</scope>
    <source>
        <strain evidence="1 2">SS14</strain>
    </source>
</reference>
<protein>
    <submittedName>
        <fullName evidence="1">Unplaced genomic scaffold SPHSTscaffold_70, whole genome shotgun sequence</fullName>
    </submittedName>
</protein>
<name>A0A0C9UZT9_SPHS4</name>
<dbReference type="EMBL" id="KN837145">
    <property type="protein sequence ID" value="KIJ40359.1"/>
    <property type="molecule type" value="Genomic_DNA"/>
</dbReference>
<keyword evidence="2" id="KW-1185">Reference proteome</keyword>
<dbReference type="AlphaFoldDB" id="A0A0C9UZT9"/>
<dbReference type="HOGENOM" id="CLU_2039567_0_0_1"/>
<sequence>MAHYHLIIGANLNNETREAMVISGLGDVHAAGDSMKIVVIRAFPNVIQVWPGTVTFVIDWVNSMAEIQEITRLAKVAAAKKKSQDESIHRSKANEASHTHVKTWDWDLNDWVPNEIKPSIW</sequence>
<evidence type="ECO:0000313" key="1">
    <source>
        <dbReference type="EMBL" id="KIJ40359.1"/>
    </source>
</evidence>
<accession>A0A0C9UZT9</accession>
<gene>
    <name evidence="1" type="ORF">M422DRAFT_68612</name>
</gene>
<dbReference type="Proteomes" id="UP000054279">
    <property type="component" value="Unassembled WGS sequence"/>
</dbReference>
<evidence type="ECO:0000313" key="2">
    <source>
        <dbReference type="Proteomes" id="UP000054279"/>
    </source>
</evidence>
<proteinExistence type="predicted"/>